<name>A0A1F6PB38_9BACT</name>
<dbReference type="InterPro" id="IPR047140">
    <property type="entry name" value="LabA"/>
</dbReference>
<dbReference type="STRING" id="1798705.A2563_01490"/>
<dbReference type="AlphaFoldDB" id="A0A1F6PB38"/>
<organism evidence="2 3">
    <name type="scientific">Candidatus Magasanikbacteria bacterium RIFOXYD1_FULL_40_23</name>
    <dbReference type="NCBI Taxonomy" id="1798705"/>
    <lineage>
        <taxon>Bacteria</taxon>
        <taxon>Candidatus Magasanikiibacteriota</taxon>
    </lineage>
</organism>
<proteinExistence type="predicted"/>
<dbReference type="Gene3D" id="3.40.50.1010">
    <property type="entry name" value="5'-nuclease"/>
    <property type="match status" value="1"/>
</dbReference>
<comment type="caution">
    <text evidence="2">The sequence shown here is derived from an EMBL/GenBank/DDBJ whole genome shotgun (WGS) entry which is preliminary data.</text>
</comment>
<sequence length="179" mass="20170">MVSEEKNYAYIDGANLHKGVQDTGWILDYKKFRIWLKEKYGVVQAYVFIGFISKNKDLYTYLQECGFVLVYKDITYGSNGSIKGNCDADLVLRVTRDAYENNCEKAVLVSSDGDYAGLVKFLQEKDKFRAILSPSLPEKCSILLKRTDATISYLIDQKGTLGIKEKAPGKDETLQGSFS</sequence>
<dbReference type="EMBL" id="MFRA01000001">
    <property type="protein sequence ID" value="OGH93260.1"/>
    <property type="molecule type" value="Genomic_DNA"/>
</dbReference>
<dbReference type="InterPro" id="IPR021139">
    <property type="entry name" value="NYN"/>
</dbReference>
<dbReference type="Proteomes" id="UP000176634">
    <property type="component" value="Unassembled WGS sequence"/>
</dbReference>
<evidence type="ECO:0000313" key="3">
    <source>
        <dbReference type="Proteomes" id="UP000176634"/>
    </source>
</evidence>
<dbReference type="Pfam" id="PF01936">
    <property type="entry name" value="NYN"/>
    <property type="match status" value="1"/>
</dbReference>
<evidence type="ECO:0000313" key="2">
    <source>
        <dbReference type="EMBL" id="OGH93260.1"/>
    </source>
</evidence>
<protein>
    <recommendedName>
        <fullName evidence="1">NYN domain-containing protein</fullName>
    </recommendedName>
</protein>
<accession>A0A1F6PB38</accession>
<gene>
    <name evidence="2" type="ORF">A2563_01490</name>
</gene>
<feature type="domain" description="NYN" evidence="1">
    <location>
        <begin position="10"/>
        <end position="128"/>
    </location>
</feature>
<dbReference type="GO" id="GO:0004540">
    <property type="term" value="F:RNA nuclease activity"/>
    <property type="evidence" value="ECO:0007669"/>
    <property type="project" value="InterPro"/>
</dbReference>
<reference evidence="2 3" key="1">
    <citation type="journal article" date="2016" name="Nat. Commun.">
        <title>Thousands of microbial genomes shed light on interconnected biogeochemical processes in an aquifer system.</title>
        <authorList>
            <person name="Anantharaman K."/>
            <person name="Brown C.T."/>
            <person name="Hug L.A."/>
            <person name="Sharon I."/>
            <person name="Castelle C.J."/>
            <person name="Probst A.J."/>
            <person name="Thomas B.C."/>
            <person name="Singh A."/>
            <person name="Wilkins M.J."/>
            <person name="Karaoz U."/>
            <person name="Brodie E.L."/>
            <person name="Williams K.H."/>
            <person name="Hubbard S.S."/>
            <person name="Banfield J.F."/>
        </authorList>
    </citation>
    <scope>NUCLEOTIDE SEQUENCE [LARGE SCALE GENOMIC DNA]</scope>
</reference>
<evidence type="ECO:0000259" key="1">
    <source>
        <dbReference type="Pfam" id="PF01936"/>
    </source>
</evidence>
<dbReference type="PANTHER" id="PTHR35458">
    <property type="entry name" value="SLR0755 PROTEIN"/>
    <property type="match status" value="1"/>
</dbReference>
<dbReference type="PANTHER" id="PTHR35458:SF2">
    <property type="entry name" value="SLR0755 PROTEIN"/>
    <property type="match status" value="1"/>
</dbReference>